<dbReference type="PANTHER" id="PTHR23055:SF60">
    <property type="entry name" value="CALAXIN"/>
    <property type="match status" value="1"/>
</dbReference>
<dbReference type="Gene3D" id="1.10.238.10">
    <property type="entry name" value="EF-hand"/>
    <property type="match status" value="1"/>
</dbReference>
<reference evidence="6" key="2">
    <citation type="submission" date="2023-11" db="UniProtKB">
        <authorList>
            <consortium name="WormBaseParasite"/>
        </authorList>
    </citation>
    <scope>IDENTIFICATION</scope>
</reference>
<dbReference type="Pfam" id="PF13499">
    <property type="entry name" value="EF-hand_7"/>
    <property type="match status" value="1"/>
</dbReference>
<evidence type="ECO:0000313" key="6">
    <source>
        <dbReference type="WBParaSite" id="TREG1_139780.1"/>
    </source>
</evidence>
<keyword evidence="3" id="KW-0106">Calcium</keyword>
<feature type="domain" description="EF-hand" evidence="4">
    <location>
        <begin position="36"/>
        <end position="71"/>
    </location>
</feature>
<accession>A0AA85J3N8</accession>
<dbReference type="InterPro" id="IPR011992">
    <property type="entry name" value="EF-hand-dom_pair"/>
</dbReference>
<feature type="domain" description="EF-hand" evidence="4">
    <location>
        <begin position="81"/>
        <end position="116"/>
    </location>
</feature>
<dbReference type="Proteomes" id="UP000050795">
    <property type="component" value="Unassembled WGS sequence"/>
</dbReference>
<protein>
    <recommendedName>
        <fullName evidence="4">EF-hand domain-containing protein</fullName>
    </recommendedName>
</protein>
<proteinExistence type="predicted"/>
<keyword evidence="5" id="KW-1185">Reference proteome</keyword>
<evidence type="ECO:0000313" key="5">
    <source>
        <dbReference type="Proteomes" id="UP000050795"/>
    </source>
</evidence>
<dbReference type="PROSITE" id="PS50222">
    <property type="entry name" value="EF_HAND_2"/>
    <property type="match status" value="3"/>
</dbReference>
<dbReference type="PRINTS" id="PR00450">
    <property type="entry name" value="RECOVERIN"/>
</dbReference>
<evidence type="ECO:0000256" key="1">
    <source>
        <dbReference type="ARBA" id="ARBA00022723"/>
    </source>
</evidence>
<name>A0AA85J3N8_TRIRE</name>
<sequence length="161" mass="18469">MFVIIASVFRVFDRDLDGGVNAQEWVMGLSTFLRGTLLEKTKFAFEVYDLNSDGRITREEMFQLLKYSLIKQPTDEDPDEGVRELVEITFKRLDVDHDGRLNFTDFQQAVEDNALLLEILGQCFPDEEVTTAFLSTFQEIEIPESVYYIKPAKSFMSSTAA</sequence>
<dbReference type="WBParaSite" id="TREG1_139780.1">
    <property type="protein sequence ID" value="TREG1_139780.1"/>
    <property type="gene ID" value="TREG1_139780"/>
</dbReference>
<dbReference type="AlphaFoldDB" id="A0AA85J3N8"/>
<dbReference type="PROSITE" id="PS00018">
    <property type="entry name" value="EF_HAND_1"/>
    <property type="match status" value="2"/>
</dbReference>
<organism evidence="5 6">
    <name type="scientific">Trichobilharzia regenti</name>
    <name type="common">Nasal bird schistosome</name>
    <dbReference type="NCBI Taxonomy" id="157069"/>
    <lineage>
        <taxon>Eukaryota</taxon>
        <taxon>Metazoa</taxon>
        <taxon>Spiralia</taxon>
        <taxon>Lophotrochozoa</taxon>
        <taxon>Platyhelminthes</taxon>
        <taxon>Trematoda</taxon>
        <taxon>Digenea</taxon>
        <taxon>Strigeidida</taxon>
        <taxon>Schistosomatoidea</taxon>
        <taxon>Schistosomatidae</taxon>
        <taxon>Trichobilharzia</taxon>
    </lineage>
</organism>
<evidence type="ECO:0000256" key="3">
    <source>
        <dbReference type="ARBA" id="ARBA00022837"/>
    </source>
</evidence>
<dbReference type="SMART" id="SM00054">
    <property type="entry name" value="EFh"/>
    <property type="match status" value="3"/>
</dbReference>
<dbReference type="Pfam" id="PF13202">
    <property type="entry name" value="EF-hand_5"/>
    <property type="match status" value="1"/>
</dbReference>
<dbReference type="InterPro" id="IPR028846">
    <property type="entry name" value="Recoverin"/>
</dbReference>
<dbReference type="GO" id="GO:0005509">
    <property type="term" value="F:calcium ion binding"/>
    <property type="evidence" value="ECO:0007669"/>
    <property type="project" value="InterPro"/>
</dbReference>
<dbReference type="InterPro" id="IPR002048">
    <property type="entry name" value="EF_hand_dom"/>
</dbReference>
<dbReference type="InterPro" id="IPR018247">
    <property type="entry name" value="EF_Hand_1_Ca_BS"/>
</dbReference>
<reference evidence="5" key="1">
    <citation type="submission" date="2022-06" db="EMBL/GenBank/DDBJ databases">
        <authorList>
            <person name="Berger JAMES D."/>
            <person name="Berger JAMES D."/>
        </authorList>
    </citation>
    <scope>NUCLEOTIDE SEQUENCE [LARGE SCALE GENOMIC DNA]</scope>
</reference>
<feature type="domain" description="EF-hand" evidence="4">
    <location>
        <begin position="5"/>
        <end position="35"/>
    </location>
</feature>
<keyword evidence="1" id="KW-0479">Metal-binding</keyword>
<evidence type="ECO:0000256" key="2">
    <source>
        <dbReference type="ARBA" id="ARBA00022737"/>
    </source>
</evidence>
<dbReference type="CDD" id="cd00051">
    <property type="entry name" value="EFh"/>
    <property type="match status" value="2"/>
</dbReference>
<keyword evidence="2" id="KW-0677">Repeat</keyword>
<dbReference type="PANTHER" id="PTHR23055">
    <property type="entry name" value="CALCIUM BINDING PROTEINS"/>
    <property type="match status" value="1"/>
</dbReference>
<dbReference type="SUPFAM" id="SSF47473">
    <property type="entry name" value="EF-hand"/>
    <property type="match status" value="1"/>
</dbReference>
<evidence type="ECO:0000259" key="4">
    <source>
        <dbReference type="PROSITE" id="PS50222"/>
    </source>
</evidence>